<sequence>MSKLIYLNGASSSGKTEISKELQIIFEETFLHISSDTFSSFYPPKKAPLKNYSAEYLSAVRKNLKSQEKPSIVQLYNSFILSMLKEGMNVIADTTFLKYMTIEEIKKLAIEEAYLIDVTCDLEIMEEREKKRADRPIGAAKTHVEFCYDYKSNDFCIDTSKLDAETCAEQIKKMILSKTPQAFTQIIRKYQDQPQFSLFENWTKNQ</sequence>
<dbReference type="SUPFAM" id="SSF52540">
    <property type="entry name" value="P-loop containing nucleoside triphosphate hydrolases"/>
    <property type="match status" value="1"/>
</dbReference>
<dbReference type="PIRSF" id="PIRSF007531">
    <property type="entry name" value="CPT"/>
    <property type="match status" value="1"/>
</dbReference>
<dbReference type="GO" id="GO:0005524">
    <property type="term" value="F:ATP binding"/>
    <property type="evidence" value="ECO:0007669"/>
    <property type="project" value="InterPro"/>
</dbReference>
<dbReference type="Proteomes" id="UP000004947">
    <property type="component" value="Unassembled WGS sequence"/>
</dbReference>
<organism evidence="3 4">
    <name type="scientific">Lentisphaera araneosa HTCC2155</name>
    <dbReference type="NCBI Taxonomy" id="313628"/>
    <lineage>
        <taxon>Bacteria</taxon>
        <taxon>Pseudomonadati</taxon>
        <taxon>Lentisphaerota</taxon>
        <taxon>Lentisphaeria</taxon>
        <taxon>Lentisphaerales</taxon>
        <taxon>Lentisphaeraceae</taxon>
        <taxon>Lentisphaera</taxon>
    </lineage>
</organism>
<gene>
    <name evidence="3" type="ORF">LNTAR_11206</name>
</gene>
<dbReference type="AlphaFoldDB" id="A6DJ44"/>
<dbReference type="Gene3D" id="3.40.50.300">
    <property type="entry name" value="P-loop containing nucleotide triphosphate hydrolases"/>
    <property type="match status" value="1"/>
</dbReference>
<proteinExistence type="predicted"/>
<evidence type="ECO:0000313" key="3">
    <source>
        <dbReference type="EMBL" id="EDM28480.1"/>
    </source>
</evidence>
<dbReference type="GO" id="GO:0016740">
    <property type="term" value="F:transferase activity"/>
    <property type="evidence" value="ECO:0007669"/>
    <property type="project" value="InterPro"/>
</dbReference>
<dbReference type="RefSeq" id="WP_007277920.1">
    <property type="nucleotide sequence ID" value="NZ_ABCK01000005.1"/>
</dbReference>
<evidence type="ECO:0000313" key="4">
    <source>
        <dbReference type="Proteomes" id="UP000004947"/>
    </source>
</evidence>
<protein>
    <submittedName>
        <fullName evidence="3">Uncharacterized protein</fullName>
    </submittedName>
</protein>
<feature type="active site" evidence="1">
    <location>
        <position position="36"/>
    </location>
</feature>
<dbReference type="eggNOG" id="COG3896">
    <property type="taxonomic scope" value="Bacteria"/>
</dbReference>
<dbReference type="InterPro" id="IPR012853">
    <property type="entry name" value="CPT"/>
</dbReference>
<dbReference type="STRING" id="313628.LNTAR_11206"/>
<dbReference type="Pfam" id="PF07931">
    <property type="entry name" value="CPT"/>
    <property type="match status" value="1"/>
</dbReference>
<name>A6DJ44_9BACT</name>
<accession>A6DJ44</accession>
<evidence type="ECO:0000256" key="1">
    <source>
        <dbReference type="PIRSR" id="PIRSR007531-1"/>
    </source>
</evidence>
<feature type="binding site" evidence="2">
    <location>
        <begin position="9"/>
        <end position="16"/>
    </location>
    <ligand>
        <name>ATP</name>
        <dbReference type="ChEBI" id="CHEBI:30616"/>
    </ligand>
</feature>
<reference evidence="3 4" key="1">
    <citation type="journal article" date="2010" name="J. Bacteriol.">
        <title>Genome sequence of Lentisphaera araneosa HTCC2155T, the type species of the order Lentisphaerales in the phylum Lentisphaerae.</title>
        <authorList>
            <person name="Thrash J.C."/>
            <person name="Cho J.C."/>
            <person name="Vergin K.L."/>
            <person name="Morris R.M."/>
            <person name="Giovannoni S.J."/>
        </authorList>
    </citation>
    <scope>NUCLEOTIDE SEQUENCE [LARGE SCALE GENOMIC DNA]</scope>
    <source>
        <strain evidence="3 4">HTCC2155</strain>
    </source>
</reference>
<dbReference type="InterPro" id="IPR027417">
    <property type="entry name" value="P-loop_NTPase"/>
</dbReference>
<keyword evidence="4" id="KW-1185">Reference proteome</keyword>
<evidence type="ECO:0000256" key="2">
    <source>
        <dbReference type="PIRSR" id="PIRSR007531-2"/>
    </source>
</evidence>
<comment type="caution">
    <text evidence="3">The sequence shown here is derived from an EMBL/GenBank/DDBJ whole genome shotgun (WGS) entry which is preliminary data.</text>
</comment>
<dbReference type="EMBL" id="ABCK01000005">
    <property type="protein sequence ID" value="EDM28480.1"/>
    <property type="molecule type" value="Genomic_DNA"/>
</dbReference>
<dbReference type="OrthoDB" id="9811101at2"/>